<proteinExistence type="predicted"/>
<organism evidence="1 2">
    <name type="scientific">candidate division MSBL1 archaeon SCGC-AAA259I09</name>
    <dbReference type="NCBI Taxonomy" id="1698267"/>
    <lineage>
        <taxon>Archaea</taxon>
        <taxon>Methanobacteriati</taxon>
        <taxon>Methanobacteriota</taxon>
        <taxon>candidate division MSBL1</taxon>
    </lineage>
</organism>
<evidence type="ECO:0000313" key="2">
    <source>
        <dbReference type="Proteomes" id="UP000070463"/>
    </source>
</evidence>
<comment type="caution">
    <text evidence="1">The sequence shown here is derived from an EMBL/GenBank/DDBJ whole genome shotgun (WGS) entry which is preliminary data.</text>
</comment>
<accession>A0A133UR38</accession>
<sequence>MGFEVKLAHPRKTRVIADEKIKTDVRASKALVQLLRLGWLPESYVPYPWISVFLSKPDGRPRLLG</sequence>
<name>A0A133UR38_9EURY</name>
<protein>
    <submittedName>
        <fullName evidence="1">Uncharacterized protein</fullName>
    </submittedName>
</protein>
<reference evidence="1 2" key="1">
    <citation type="journal article" date="2016" name="Sci. Rep.">
        <title>Metabolic traits of an uncultured archaeal lineage -MSBL1- from brine pools of the Red Sea.</title>
        <authorList>
            <person name="Mwirichia R."/>
            <person name="Alam I."/>
            <person name="Rashid M."/>
            <person name="Vinu M."/>
            <person name="Ba-Alawi W."/>
            <person name="Anthony Kamau A."/>
            <person name="Kamanda Ngugi D."/>
            <person name="Goker M."/>
            <person name="Klenk H.P."/>
            <person name="Bajic V."/>
            <person name="Stingl U."/>
        </authorList>
    </citation>
    <scope>NUCLEOTIDE SEQUENCE [LARGE SCALE GENOMIC DNA]</scope>
    <source>
        <strain evidence="1">SCGC-AAA259I09</strain>
    </source>
</reference>
<evidence type="ECO:0000313" key="1">
    <source>
        <dbReference type="EMBL" id="KXA96658.1"/>
    </source>
</evidence>
<gene>
    <name evidence="1" type="ORF">AKJ37_04715</name>
</gene>
<dbReference type="AlphaFoldDB" id="A0A133UR38"/>
<dbReference type="EMBL" id="LHXR01000068">
    <property type="protein sequence ID" value="KXA96658.1"/>
    <property type="molecule type" value="Genomic_DNA"/>
</dbReference>
<keyword evidence="2" id="KW-1185">Reference proteome</keyword>
<dbReference type="Proteomes" id="UP000070463">
    <property type="component" value="Unassembled WGS sequence"/>
</dbReference>